<reference evidence="4" key="1">
    <citation type="journal article" date="2020" name="Stud. Mycol.">
        <title>101 Dothideomycetes genomes: a test case for predicting lifestyles and emergence of pathogens.</title>
        <authorList>
            <person name="Haridas S."/>
            <person name="Albert R."/>
            <person name="Binder M."/>
            <person name="Bloem J."/>
            <person name="Labutti K."/>
            <person name="Salamov A."/>
            <person name="Andreopoulos B."/>
            <person name="Baker S."/>
            <person name="Barry K."/>
            <person name="Bills G."/>
            <person name="Bluhm B."/>
            <person name="Cannon C."/>
            <person name="Castanera R."/>
            <person name="Culley D."/>
            <person name="Daum C."/>
            <person name="Ezra D."/>
            <person name="Gonzalez J."/>
            <person name="Henrissat B."/>
            <person name="Kuo A."/>
            <person name="Liang C."/>
            <person name="Lipzen A."/>
            <person name="Lutzoni F."/>
            <person name="Magnuson J."/>
            <person name="Mondo S."/>
            <person name="Nolan M."/>
            <person name="Ohm R."/>
            <person name="Pangilinan J."/>
            <person name="Park H.-J."/>
            <person name="Ramirez L."/>
            <person name="Alfaro M."/>
            <person name="Sun H."/>
            <person name="Tritt A."/>
            <person name="Yoshinaga Y."/>
            <person name="Zwiers L.-H."/>
            <person name="Turgeon B."/>
            <person name="Goodwin S."/>
            <person name="Spatafora J."/>
            <person name="Crous P."/>
            <person name="Grigoriev I."/>
        </authorList>
    </citation>
    <scope>NUCLEOTIDE SEQUENCE</scope>
    <source>
        <strain evidence="4">CBS 125425</strain>
    </source>
</reference>
<name>A0A9P4UW80_9PLEO</name>
<accession>A0A9P4UW80</accession>
<dbReference type="Gene3D" id="1.10.580.10">
    <property type="entry name" value="Citrate Synthase, domain 1"/>
    <property type="match status" value="1"/>
</dbReference>
<dbReference type="AlphaFoldDB" id="A0A9P4UW80"/>
<dbReference type="SUPFAM" id="SSF48256">
    <property type="entry name" value="Citrate synthase"/>
    <property type="match status" value="1"/>
</dbReference>
<dbReference type="GO" id="GO:0006099">
    <property type="term" value="P:tricarboxylic acid cycle"/>
    <property type="evidence" value="ECO:0007669"/>
    <property type="project" value="TreeGrafter"/>
</dbReference>
<evidence type="ECO:0000313" key="5">
    <source>
        <dbReference type="Proteomes" id="UP000799444"/>
    </source>
</evidence>
<dbReference type="Gene3D" id="1.10.230.10">
    <property type="entry name" value="Cytochrome P450-Terp, domain 2"/>
    <property type="match status" value="1"/>
</dbReference>
<comment type="caution">
    <text evidence="4">The sequence shown here is derived from an EMBL/GenBank/DDBJ whole genome shotgun (WGS) entry which is preliminary data.</text>
</comment>
<organism evidence="4 5">
    <name type="scientific">Polyplosphaeria fusca</name>
    <dbReference type="NCBI Taxonomy" id="682080"/>
    <lineage>
        <taxon>Eukaryota</taxon>
        <taxon>Fungi</taxon>
        <taxon>Dikarya</taxon>
        <taxon>Ascomycota</taxon>
        <taxon>Pezizomycotina</taxon>
        <taxon>Dothideomycetes</taxon>
        <taxon>Pleosporomycetidae</taxon>
        <taxon>Pleosporales</taxon>
        <taxon>Tetraplosphaeriaceae</taxon>
        <taxon>Polyplosphaeria</taxon>
    </lineage>
</organism>
<dbReference type="PRINTS" id="PR00143">
    <property type="entry name" value="CITRTSNTHASE"/>
</dbReference>
<evidence type="ECO:0000256" key="1">
    <source>
        <dbReference type="ARBA" id="ARBA00010566"/>
    </source>
</evidence>
<dbReference type="GO" id="GO:0005759">
    <property type="term" value="C:mitochondrial matrix"/>
    <property type="evidence" value="ECO:0007669"/>
    <property type="project" value="TreeGrafter"/>
</dbReference>
<protein>
    <recommendedName>
        <fullName evidence="3">Citrate synthase</fullName>
    </recommendedName>
</protein>
<keyword evidence="2 3" id="KW-0808">Transferase</keyword>
<dbReference type="PANTHER" id="PTHR11739:SF4">
    <property type="entry name" value="CITRATE SYNTHASE, PEROXISOMAL"/>
    <property type="match status" value="1"/>
</dbReference>
<dbReference type="OrthoDB" id="435022at2759"/>
<comment type="similarity">
    <text evidence="1 3">Belongs to the citrate synthase family.</text>
</comment>
<keyword evidence="5" id="KW-1185">Reference proteome</keyword>
<evidence type="ECO:0000313" key="4">
    <source>
        <dbReference type="EMBL" id="KAF2730782.1"/>
    </source>
</evidence>
<dbReference type="GO" id="GO:0046912">
    <property type="term" value="F:acyltransferase activity, acyl groups converted into alkyl on transfer"/>
    <property type="evidence" value="ECO:0007669"/>
    <property type="project" value="InterPro"/>
</dbReference>
<dbReference type="Pfam" id="PF00285">
    <property type="entry name" value="Citrate_synt"/>
    <property type="match status" value="1"/>
</dbReference>
<dbReference type="InterPro" id="IPR002020">
    <property type="entry name" value="Citrate_synthase"/>
</dbReference>
<dbReference type="InterPro" id="IPR016142">
    <property type="entry name" value="Citrate_synth-like_lrg_a-sub"/>
</dbReference>
<dbReference type="PANTHER" id="PTHR11739">
    <property type="entry name" value="CITRATE SYNTHASE"/>
    <property type="match status" value="1"/>
</dbReference>
<dbReference type="EMBL" id="ML996210">
    <property type="protein sequence ID" value="KAF2730782.1"/>
    <property type="molecule type" value="Genomic_DNA"/>
</dbReference>
<evidence type="ECO:0000256" key="2">
    <source>
        <dbReference type="ARBA" id="ARBA00022679"/>
    </source>
</evidence>
<proteinExistence type="inferred from homology"/>
<gene>
    <name evidence="4" type="ORF">EJ04DRAFT_499926</name>
</gene>
<dbReference type="Proteomes" id="UP000799444">
    <property type="component" value="Unassembled WGS sequence"/>
</dbReference>
<dbReference type="GO" id="GO:0005975">
    <property type="term" value="P:carbohydrate metabolic process"/>
    <property type="evidence" value="ECO:0007669"/>
    <property type="project" value="TreeGrafter"/>
</dbReference>
<sequence length="463" mass="51277">MKASTAIPLVSVIRNLFSSVSAVISRLRPSFGNLLVTDMRTFRTYSVPIEDNSIQATDFLKISPLSITAGYHDRMATGLVVYDAGFRNTAVRKSHITYIDGNRGALQYRQYPIDYLFAQHDYEDVMHLLIWGAIPTPKQKTTLRAEIAKRMTPDGSVTSAIHAFDPKAPAFLMITAGLSAWAASHPESVPIFAGDVLYTQDPEAVDDGIYRSLAAFAVVASITNCHQQGTPFNPAVDQKLSLIENMLIMMGRVDKHGRPIQKVYRVLNKLWILFADHEMTNSTAAFLHAASSLSDPISASIASVASANGPLHAGAIDMAYKHIQEIGSKEGVCKHMVDVRAKKRRMMGVGHRMYRTVDPRIQYIRSLMADLSSEVEKNPLLEVALEIERTVSEDEYFTSRNLCINADLYGSFVYAGLGFDPKIFTQLASTARCAGIMAHWKESMAQRPTLWRPKQVFNGTVAV</sequence>
<evidence type="ECO:0000256" key="3">
    <source>
        <dbReference type="RuleBase" id="RU000441"/>
    </source>
</evidence>
<dbReference type="InterPro" id="IPR036969">
    <property type="entry name" value="Citrate_synthase_sf"/>
</dbReference>
<dbReference type="InterPro" id="IPR016143">
    <property type="entry name" value="Citrate_synth-like_sm_a-sub"/>
</dbReference>